<evidence type="ECO:0000313" key="1">
    <source>
        <dbReference type="EMBL" id="OBQ44562.1"/>
    </source>
</evidence>
<evidence type="ECO:0000313" key="2">
    <source>
        <dbReference type="Proteomes" id="UP000092093"/>
    </source>
</evidence>
<reference evidence="1 2" key="1">
    <citation type="submission" date="2015-09" db="EMBL/GenBank/DDBJ databases">
        <title>Aphanizomenon flos-aquae WA102.</title>
        <authorList>
            <person name="Driscoll C."/>
        </authorList>
    </citation>
    <scope>NUCLEOTIDE SEQUENCE [LARGE SCALE GENOMIC DNA]</scope>
    <source>
        <strain evidence="1">WA102</strain>
    </source>
</reference>
<sequence>MKFKKVGNVDINGERWEFGWGDCGMTPNGPAIGKCYYQNRRITINKKYHADCRLSDVVAHEVLHAYIPFANEDFVERFGKTVGDMEKKLSKSIEQERNTHDG</sequence>
<dbReference type="AlphaFoldDB" id="A0A1B7X5C1"/>
<dbReference type="Proteomes" id="UP000092093">
    <property type="component" value="Unassembled WGS sequence"/>
</dbReference>
<accession>A0A1B7X5C1</accession>
<gene>
    <name evidence="1" type="ORF">AN484_06665</name>
</gene>
<proteinExistence type="predicted"/>
<protein>
    <recommendedName>
        <fullName evidence="3">SprT-like domain-containing protein</fullName>
    </recommendedName>
</protein>
<name>A0A1B7X5C1_APHFL</name>
<comment type="caution">
    <text evidence="1">The sequence shown here is derived from an EMBL/GenBank/DDBJ whole genome shotgun (WGS) entry which is preliminary data.</text>
</comment>
<organism evidence="1 2">
    <name type="scientific">Aphanizomenon flos-aquae WA102</name>
    <dbReference type="NCBI Taxonomy" id="1710896"/>
    <lineage>
        <taxon>Bacteria</taxon>
        <taxon>Bacillati</taxon>
        <taxon>Cyanobacteriota</taxon>
        <taxon>Cyanophyceae</taxon>
        <taxon>Nostocales</taxon>
        <taxon>Aphanizomenonaceae</taxon>
        <taxon>Aphanizomenon</taxon>
    </lineage>
</organism>
<evidence type="ECO:0008006" key="3">
    <source>
        <dbReference type="Google" id="ProtNLM"/>
    </source>
</evidence>
<dbReference type="EMBL" id="LJOW01000020">
    <property type="protein sequence ID" value="OBQ44562.1"/>
    <property type="molecule type" value="Genomic_DNA"/>
</dbReference>